<feature type="domain" description="Alkylglycerol monooxygenase C-terminal" evidence="16">
    <location>
        <begin position="286"/>
        <end position="352"/>
    </location>
</feature>
<dbReference type="InterPro" id="IPR056853">
    <property type="entry name" value="AGMP_C"/>
</dbReference>
<comment type="cofactor">
    <cofactor evidence="1">
        <name>Fe cation</name>
        <dbReference type="ChEBI" id="CHEBI:24875"/>
    </cofactor>
</comment>
<evidence type="ECO:0000256" key="7">
    <source>
        <dbReference type="ARBA" id="ARBA00023004"/>
    </source>
</evidence>
<feature type="transmembrane region" description="Helical" evidence="14">
    <location>
        <begin position="69"/>
        <end position="86"/>
    </location>
</feature>
<evidence type="ECO:0000256" key="14">
    <source>
        <dbReference type="SAM" id="Phobius"/>
    </source>
</evidence>
<comment type="similarity">
    <text evidence="10">Belongs to the sterol desaturase family. TMEM195 subfamily.</text>
</comment>
<feature type="domain" description="Fatty acid hydroxylase" evidence="15">
    <location>
        <begin position="156"/>
        <end position="209"/>
    </location>
</feature>
<comment type="catalytic activity">
    <reaction evidence="13">
        <text>1-O-(1,2-saturated-alkyl)-sn-glycerol + (6R)-L-erythro-5,6,7,8-tetrahydrobiopterin + O2 = a 1-(1-hydroxyalkyl)-sn-glycerol + (6R)-L-erythro-6,7-dihydrobiopterin + H2O</text>
        <dbReference type="Rhea" id="RHEA:36255"/>
        <dbReference type="ChEBI" id="CHEBI:15377"/>
        <dbReference type="ChEBI" id="CHEBI:15379"/>
        <dbReference type="ChEBI" id="CHEBI:43120"/>
        <dbReference type="ChEBI" id="CHEBI:59560"/>
        <dbReference type="ChEBI" id="CHEBI:73418"/>
        <dbReference type="ChEBI" id="CHEBI:83957"/>
        <dbReference type="EC" id="1.14.16.5"/>
    </reaction>
</comment>
<evidence type="ECO:0000259" key="15">
    <source>
        <dbReference type="Pfam" id="PF04116"/>
    </source>
</evidence>
<feature type="transmembrane region" description="Helical" evidence="14">
    <location>
        <begin position="40"/>
        <end position="57"/>
    </location>
</feature>
<evidence type="ECO:0000256" key="8">
    <source>
        <dbReference type="ARBA" id="ARBA00023098"/>
    </source>
</evidence>
<feature type="transmembrane region" description="Helical" evidence="14">
    <location>
        <begin position="530"/>
        <end position="548"/>
    </location>
</feature>
<reference evidence="17 18" key="1">
    <citation type="submission" date="2022-12" db="EMBL/GenBank/DDBJ databases">
        <title>Chromosome-level genome of Tegillarca granosa.</title>
        <authorList>
            <person name="Kim J."/>
        </authorList>
    </citation>
    <scope>NUCLEOTIDE SEQUENCE [LARGE SCALE GENOMIC DNA]</scope>
    <source>
        <strain evidence="17">Teg-2019</strain>
        <tissue evidence="17">Adductor muscle</tissue>
    </source>
</reference>
<feature type="domain" description="Fatty acid hydroxylase" evidence="15">
    <location>
        <begin position="355"/>
        <end position="418"/>
    </location>
</feature>
<dbReference type="InterPro" id="IPR051689">
    <property type="entry name" value="Sterol_desaturase/TMEM195"/>
</dbReference>
<comment type="subcellular location">
    <subcellularLocation>
        <location evidence="2">Endoplasmic reticulum membrane</location>
        <topology evidence="2">Multi-pass membrane protein</topology>
    </subcellularLocation>
</comment>
<dbReference type="Pfam" id="PF24858">
    <property type="entry name" value="AGMP_C"/>
    <property type="match status" value="2"/>
</dbReference>
<proteinExistence type="inferred from homology"/>
<evidence type="ECO:0000313" key="18">
    <source>
        <dbReference type="Proteomes" id="UP001217089"/>
    </source>
</evidence>
<evidence type="ECO:0000256" key="10">
    <source>
        <dbReference type="ARBA" id="ARBA00038190"/>
    </source>
</evidence>
<evidence type="ECO:0000256" key="9">
    <source>
        <dbReference type="ARBA" id="ARBA00023136"/>
    </source>
</evidence>
<comment type="caution">
    <text evidence="17">The sequence shown here is derived from an EMBL/GenBank/DDBJ whole genome shotgun (WGS) entry which is preliminary data.</text>
</comment>
<evidence type="ECO:0000256" key="5">
    <source>
        <dbReference type="ARBA" id="ARBA00022989"/>
    </source>
</evidence>
<keyword evidence="8" id="KW-0443">Lipid metabolism</keyword>
<evidence type="ECO:0000256" key="1">
    <source>
        <dbReference type="ARBA" id="ARBA00001962"/>
    </source>
</evidence>
<name>A0ABQ9FSZ2_TEGGR</name>
<evidence type="ECO:0000256" key="11">
    <source>
        <dbReference type="ARBA" id="ARBA00039026"/>
    </source>
</evidence>
<keyword evidence="6" id="KW-0560">Oxidoreductase</keyword>
<keyword evidence="5 14" id="KW-1133">Transmembrane helix</keyword>
<dbReference type="InterPro" id="IPR006694">
    <property type="entry name" value="Fatty_acid_hydroxylase"/>
</dbReference>
<evidence type="ECO:0000256" key="2">
    <source>
        <dbReference type="ARBA" id="ARBA00004477"/>
    </source>
</evidence>
<evidence type="ECO:0000256" key="3">
    <source>
        <dbReference type="ARBA" id="ARBA00022692"/>
    </source>
</evidence>
<feature type="transmembrane region" description="Helical" evidence="14">
    <location>
        <begin position="500"/>
        <end position="518"/>
    </location>
</feature>
<evidence type="ECO:0000256" key="13">
    <source>
        <dbReference type="ARBA" id="ARBA00047556"/>
    </source>
</evidence>
<accession>A0ABQ9FSZ2</accession>
<keyword evidence="9 14" id="KW-0472">Membrane</keyword>
<gene>
    <name evidence="17" type="ORF">KUTeg_003916</name>
</gene>
<keyword evidence="18" id="KW-1185">Reference proteome</keyword>
<dbReference type="Pfam" id="PF04116">
    <property type="entry name" value="FA_hydroxylase"/>
    <property type="match status" value="2"/>
</dbReference>
<sequence length="587" mass="68343">MSNLMKVPFFTGVRRLFYAVTPNETQFKTTGEVPQYINEATPFFFMCIFLEIVVSLYRDDKKVRLNDGATSIIIPSIALASYVWIYERFCIFELPWDSAWTWWLCFLGVDMGYYWFHRFAHEVNFMWAAHQVHHSSEYYNFHHSSKTVCVTNIHIMDILFTNGFYIKTLGPLEYILNTPSHHRVHHGRNPYCIDKNYAGTLIIWDRLFESFEDLLVIIYMLNQFQFGFLKYMSGVFREIKGWKHKLAVIFFGPGWSPGKPRTGDIEDIPKVKAPHKQYHVQCPRWVNVYVAIHFLMVLLVFQEVGARKAGMTQTSVLCFLVYIGFSLSCFGRIFDQSSNSPYFEVMRLIITLLSDVVMCQVGFYGHPGYRPGFYIKTLGPLEYILNTPSHHRVHHGRNPYCIDKNYAGTLIIWDRLFEDEEVVYGLTHPINTFEPFEIQFGFLKYMSGVFREIKGWKHKLAVIFFGPGWSPGKPRTGDIEDIPKVKAPHKQYHVQCPRWVNVYVAIHFLMVLLVFQEVGARKAGMTQTSVLCFLVYIGFSLSCFGRIFDQSSNSPYFEVMRLIITLLSDVVMCQVGFYGHPGYRPGF</sequence>
<evidence type="ECO:0000256" key="12">
    <source>
        <dbReference type="ARBA" id="ARBA00040992"/>
    </source>
</evidence>
<evidence type="ECO:0000256" key="6">
    <source>
        <dbReference type="ARBA" id="ARBA00023002"/>
    </source>
</evidence>
<dbReference type="Proteomes" id="UP001217089">
    <property type="component" value="Unassembled WGS sequence"/>
</dbReference>
<dbReference type="PANTHER" id="PTHR21624:SF1">
    <property type="entry name" value="ALKYLGLYCEROL MONOOXYGENASE"/>
    <property type="match status" value="1"/>
</dbReference>
<organism evidence="17 18">
    <name type="scientific">Tegillarca granosa</name>
    <name type="common">Malaysian cockle</name>
    <name type="synonym">Anadara granosa</name>
    <dbReference type="NCBI Taxonomy" id="220873"/>
    <lineage>
        <taxon>Eukaryota</taxon>
        <taxon>Metazoa</taxon>
        <taxon>Spiralia</taxon>
        <taxon>Lophotrochozoa</taxon>
        <taxon>Mollusca</taxon>
        <taxon>Bivalvia</taxon>
        <taxon>Autobranchia</taxon>
        <taxon>Pteriomorphia</taxon>
        <taxon>Arcoida</taxon>
        <taxon>Arcoidea</taxon>
        <taxon>Arcidae</taxon>
        <taxon>Tegillarca</taxon>
    </lineage>
</organism>
<dbReference type="EMBL" id="JARBDR010000214">
    <property type="protein sequence ID" value="KAJ8318825.1"/>
    <property type="molecule type" value="Genomic_DNA"/>
</dbReference>
<protein>
    <recommendedName>
        <fullName evidence="12">Alkylglycerol monooxygenase</fullName>
        <ecNumber evidence="11">1.14.16.5</ecNumber>
    </recommendedName>
</protein>
<feature type="transmembrane region" description="Helical" evidence="14">
    <location>
        <begin position="285"/>
        <end position="302"/>
    </location>
</feature>
<dbReference type="EC" id="1.14.16.5" evidence="11"/>
<feature type="domain" description="Alkylglycerol monooxygenase C-terminal" evidence="16">
    <location>
        <begin position="500"/>
        <end position="566"/>
    </location>
</feature>
<dbReference type="PANTHER" id="PTHR21624">
    <property type="entry name" value="STEROL DESATURASE-RELATED PROTEIN"/>
    <property type="match status" value="1"/>
</dbReference>
<evidence type="ECO:0000256" key="4">
    <source>
        <dbReference type="ARBA" id="ARBA00022824"/>
    </source>
</evidence>
<keyword evidence="7" id="KW-0408">Iron</keyword>
<keyword evidence="3 14" id="KW-0812">Transmembrane</keyword>
<feature type="transmembrane region" description="Helical" evidence="14">
    <location>
        <begin position="98"/>
        <end position="116"/>
    </location>
</feature>
<keyword evidence="4" id="KW-0256">Endoplasmic reticulum</keyword>
<feature type="non-terminal residue" evidence="17">
    <location>
        <position position="587"/>
    </location>
</feature>
<evidence type="ECO:0000313" key="17">
    <source>
        <dbReference type="EMBL" id="KAJ8318825.1"/>
    </source>
</evidence>
<evidence type="ECO:0000259" key="16">
    <source>
        <dbReference type="Pfam" id="PF24858"/>
    </source>
</evidence>
<feature type="transmembrane region" description="Helical" evidence="14">
    <location>
        <begin position="314"/>
        <end position="333"/>
    </location>
</feature>
<feature type="transmembrane region" description="Helical" evidence="14">
    <location>
        <begin position="560"/>
        <end position="579"/>
    </location>
</feature>